<comment type="caution">
    <text evidence="8">The sequence shown here is derived from an EMBL/GenBank/DDBJ whole genome shotgun (WGS) entry which is preliminary data.</text>
</comment>
<dbReference type="InterPro" id="IPR051401">
    <property type="entry name" value="GtrA_CellWall_Glycosyl"/>
</dbReference>
<name>A0A940NQL7_9BACI</name>
<sequence length="142" mass="16394">MKYSFIRFLMVGIINTIVGLSIMYALLHLVGFSYWISTFIGNTFGATVSYFLNRMFTFRSRNAHLSSVLRFVLVIGLCYFLSYFIGIRVVKCGLAFIQINSNKTIQDLSILVGTGLYTILNYFGQKVFVFREYENQSIRIEE</sequence>
<gene>
    <name evidence="8" type="ORF">J5Y03_15060</name>
</gene>
<evidence type="ECO:0000256" key="1">
    <source>
        <dbReference type="ARBA" id="ARBA00004141"/>
    </source>
</evidence>
<keyword evidence="5 6" id="KW-0472">Membrane</keyword>
<accession>A0A940NQL7</accession>
<evidence type="ECO:0000256" key="3">
    <source>
        <dbReference type="ARBA" id="ARBA00022692"/>
    </source>
</evidence>
<feature type="domain" description="GtrA/DPMS transmembrane" evidence="7">
    <location>
        <begin position="7"/>
        <end position="130"/>
    </location>
</feature>
<keyword evidence="4 6" id="KW-1133">Transmembrane helix</keyword>
<evidence type="ECO:0000256" key="5">
    <source>
        <dbReference type="ARBA" id="ARBA00023136"/>
    </source>
</evidence>
<dbReference type="Pfam" id="PF04138">
    <property type="entry name" value="GtrA_DPMS_TM"/>
    <property type="match status" value="1"/>
</dbReference>
<keyword evidence="9" id="KW-1185">Reference proteome</keyword>
<evidence type="ECO:0000259" key="7">
    <source>
        <dbReference type="Pfam" id="PF04138"/>
    </source>
</evidence>
<evidence type="ECO:0000256" key="6">
    <source>
        <dbReference type="SAM" id="Phobius"/>
    </source>
</evidence>
<feature type="transmembrane region" description="Helical" evidence="6">
    <location>
        <begin position="64"/>
        <end position="85"/>
    </location>
</feature>
<feature type="transmembrane region" description="Helical" evidence="6">
    <location>
        <begin position="105"/>
        <end position="123"/>
    </location>
</feature>
<dbReference type="GO" id="GO:0005886">
    <property type="term" value="C:plasma membrane"/>
    <property type="evidence" value="ECO:0007669"/>
    <property type="project" value="TreeGrafter"/>
</dbReference>
<proteinExistence type="inferred from homology"/>
<dbReference type="PANTHER" id="PTHR38459:SF1">
    <property type="entry name" value="PROPHAGE BACTOPRENOL-LINKED GLUCOSE TRANSLOCASE HOMOLOG"/>
    <property type="match status" value="1"/>
</dbReference>
<evidence type="ECO:0000256" key="4">
    <source>
        <dbReference type="ARBA" id="ARBA00022989"/>
    </source>
</evidence>
<comment type="similarity">
    <text evidence="2">Belongs to the GtrA family.</text>
</comment>
<evidence type="ECO:0000313" key="9">
    <source>
        <dbReference type="Proteomes" id="UP000682134"/>
    </source>
</evidence>
<dbReference type="InterPro" id="IPR007267">
    <property type="entry name" value="GtrA_DPMS_TM"/>
</dbReference>
<dbReference type="EMBL" id="JAGIYQ010000011">
    <property type="protein sequence ID" value="MBP0726479.1"/>
    <property type="molecule type" value="Genomic_DNA"/>
</dbReference>
<keyword evidence="3 6" id="KW-0812">Transmembrane</keyword>
<dbReference type="GO" id="GO:0000271">
    <property type="term" value="P:polysaccharide biosynthetic process"/>
    <property type="evidence" value="ECO:0007669"/>
    <property type="project" value="InterPro"/>
</dbReference>
<feature type="transmembrane region" description="Helical" evidence="6">
    <location>
        <begin position="7"/>
        <end position="26"/>
    </location>
</feature>
<dbReference type="PANTHER" id="PTHR38459">
    <property type="entry name" value="PROPHAGE BACTOPRENOL-LINKED GLUCOSE TRANSLOCASE HOMOLOG"/>
    <property type="match status" value="1"/>
</dbReference>
<evidence type="ECO:0000313" key="8">
    <source>
        <dbReference type="EMBL" id="MBP0726479.1"/>
    </source>
</evidence>
<dbReference type="RefSeq" id="WP_209406823.1">
    <property type="nucleotide sequence ID" value="NZ_JAGIYQ010000011.1"/>
</dbReference>
<feature type="transmembrane region" description="Helical" evidence="6">
    <location>
        <begin position="32"/>
        <end position="52"/>
    </location>
</feature>
<dbReference type="AlphaFoldDB" id="A0A940NQL7"/>
<comment type="subcellular location">
    <subcellularLocation>
        <location evidence="1">Membrane</location>
        <topology evidence="1">Multi-pass membrane protein</topology>
    </subcellularLocation>
</comment>
<protein>
    <submittedName>
        <fullName evidence="8">GtrA family protein</fullName>
    </submittedName>
</protein>
<reference evidence="8" key="1">
    <citation type="submission" date="2021-04" db="EMBL/GenBank/DDBJ databases">
        <title>Genome seq and assembly of Bacillus sp.</title>
        <authorList>
            <person name="Chhetri G."/>
        </authorList>
    </citation>
    <scope>NUCLEOTIDE SEQUENCE</scope>
    <source>
        <strain evidence="8">RG28</strain>
    </source>
</reference>
<dbReference type="Proteomes" id="UP000682134">
    <property type="component" value="Unassembled WGS sequence"/>
</dbReference>
<evidence type="ECO:0000256" key="2">
    <source>
        <dbReference type="ARBA" id="ARBA00009399"/>
    </source>
</evidence>
<organism evidence="8 9">
    <name type="scientific">Gottfriedia endophytica</name>
    <dbReference type="NCBI Taxonomy" id="2820819"/>
    <lineage>
        <taxon>Bacteria</taxon>
        <taxon>Bacillati</taxon>
        <taxon>Bacillota</taxon>
        <taxon>Bacilli</taxon>
        <taxon>Bacillales</taxon>
        <taxon>Bacillaceae</taxon>
        <taxon>Gottfriedia</taxon>
    </lineage>
</organism>